<feature type="compositionally biased region" description="Polar residues" evidence="1">
    <location>
        <begin position="8"/>
        <end position="18"/>
    </location>
</feature>
<feature type="compositionally biased region" description="Polar residues" evidence="1">
    <location>
        <begin position="103"/>
        <end position="116"/>
    </location>
</feature>
<evidence type="ECO:0000313" key="2">
    <source>
        <dbReference type="EMBL" id="MCH94724.1"/>
    </source>
</evidence>
<dbReference type="Proteomes" id="UP000265520">
    <property type="component" value="Unassembled WGS sequence"/>
</dbReference>
<feature type="compositionally biased region" description="Basic and acidic residues" evidence="1">
    <location>
        <begin position="121"/>
        <end position="145"/>
    </location>
</feature>
<accession>A0A392N8B2</accession>
<reference evidence="2 3" key="1">
    <citation type="journal article" date="2018" name="Front. Plant Sci.">
        <title>Red Clover (Trifolium pratense) and Zigzag Clover (T. medium) - A Picture of Genomic Similarities and Differences.</title>
        <authorList>
            <person name="Dluhosova J."/>
            <person name="Istvanek J."/>
            <person name="Nedelnik J."/>
            <person name="Repkova J."/>
        </authorList>
    </citation>
    <scope>NUCLEOTIDE SEQUENCE [LARGE SCALE GENOMIC DNA]</scope>
    <source>
        <strain evidence="3">cv. 10/8</strain>
        <tissue evidence="2">Leaf</tissue>
    </source>
</reference>
<protein>
    <submittedName>
        <fullName evidence="2">Uncharacterized protein</fullName>
    </submittedName>
</protein>
<keyword evidence="3" id="KW-1185">Reference proteome</keyword>
<proteinExistence type="predicted"/>
<sequence length="252" mass="27853">MKTKGKSELSTGASTASTIEKEKQPLEPGKQDKAKKKRKNRQDEAESKDETLNDAASEGKAASRSPTEEKSAEKRKKKKKKKKKDKTHKGKSSSSQSKLDAASTPSEETMPQQLNVGTDPLQKETRESEEEKKEETKEGKQETRKIGTSTDKPPPTASQKDLVDSHLRTDFTKDNETQAQPNTQQVEDLSSQQGIEESQPDSDQNKLEVEVPTTNEEQTHAQVELPWASFIGALNMAQHDAIIADAPNEGDL</sequence>
<evidence type="ECO:0000313" key="3">
    <source>
        <dbReference type="Proteomes" id="UP000265520"/>
    </source>
</evidence>
<feature type="compositionally biased region" description="Basic residues" evidence="1">
    <location>
        <begin position="73"/>
        <end position="91"/>
    </location>
</feature>
<dbReference type="AlphaFoldDB" id="A0A392N8B2"/>
<name>A0A392N8B2_9FABA</name>
<feature type="compositionally biased region" description="Polar residues" evidence="1">
    <location>
        <begin position="177"/>
        <end position="196"/>
    </location>
</feature>
<feature type="compositionally biased region" description="Basic and acidic residues" evidence="1">
    <location>
        <begin position="41"/>
        <end position="51"/>
    </location>
</feature>
<dbReference type="EMBL" id="LXQA010028004">
    <property type="protein sequence ID" value="MCH94724.1"/>
    <property type="molecule type" value="Genomic_DNA"/>
</dbReference>
<feature type="compositionally biased region" description="Basic and acidic residues" evidence="1">
    <location>
        <begin position="19"/>
        <end position="32"/>
    </location>
</feature>
<feature type="region of interest" description="Disordered" evidence="1">
    <location>
        <begin position="1"/>
        <end position="222"/>
    </location>
</feature>
<organism evidence="2 3">
    <name type="scientific">Trifolium medium</name>
    <dbReference type="NCBI Taxonomy" id="97028"/>
    <lineage>
        <taxon>Eukaryota</taxon>
        <taxon>Viridiplantae</taxon>
        <taxon>Streptophyta</taxon>
        <taxon>Embryophyta</taxon>
        <taxon>Tracheophyta</taxon>
        <taxon>Spermatophyta</taxon>
        <taxon>Magnoliopsida</taxon>
        <taxon>eudicotyledons</taxon>
        <taxon>Gunneridae</taxon>
        <taxon>Pentapetalae</taxon>
        <taxon>rosids</taxon>
        <taxon>fabids</taxon>
        <taxon>Fabales</taxon>
        <taxon>Fabaceae</taxon>
        <taxon>Papilionoideae</taxon>
        <taxon>50 kb inversion clade</taxon>
        <taxon>NPAAA clade</taxon>
        <taxon>Hologalegina</taxon>
        <taxon>IRL clade</taxon>
        <taxon>Trifolieae</taxon>
        <taxon>Trifolium</taxon>
    </lineage>
</organism>
<comment type="caution">
    <text evidence="2">The sequence shown here is derived from an EMBL/GenBank/DDBJ whole genome shotgun (WGS) entry which is preliminary data.</text>
</comment>
<evidence type="ECO:0000256" key="1">
    <source>
        <dbReference type="SAM" id="MobiDB-lite"/>
    </source>
</evidence>
<feature type="non-terminal residue" evidence="2">
    <location>
        <position position="252"/>
    </location>
</feature>
<feature type="compositionally biased region" description="Basic and acidic residues" evidence="1">
    <location>
        <begin position="161"/>
        <end position="176"/>
    </location>
</feature>